<comment type="caution">
    <text evidence="2">The sequence shown here is derived from an EMBL/GenBank/DDBJ whole genome shotgun (WGS) entry which is preliminary data.</text>
</comment>
<reference evidence="2" key="2">
    <citation type="submission" date="2023-04" db="EMBL/GenBank/DDBJ databases">
        <authorList>
            <person name="Bu L."/>
            <person name="Lu L."/>
            <person name="Laidemitt M.R."/>
            <person name="Zhang S.M."/>
            <person name="Mutuku M."/>
            <person name="Mkoji G."/>
            <person name="Steinauer M."/>
            <person name="Loker E.S."/>
        </authorList>
    </citation>
    <scope>NUCLEOTIDE SEQUENCE</scope>
    <source>
        <strain evidence="2">KasaAsao</strain>
        <tissue evidence="2">Whole Snail</tissue>
    </source>
</reference>
<evidence type="ECO:0000256" key="1">
    <source>
        <dbReference type="SAM" id="MobiDB-lite"/>
    </source>
</evidence>
<keyword evidence="3" id="KW-1185">Reference proteome</keyword>
<evidence type="ECO:0000313" key="2">
    <source>
        <dbReference type="EMBL" id="KAK0063285.1"/>
    </source>
</evidence>
<accession>A0AAD8C0K9</accession>
<feature type="region of interest" description="Disordered" evidence="1">
    <location>
        <begin position="215"/>
        <end position="291"/>
    </location>
</feature>
<organism evidence="2 3">
    <name type="scientific">Biomphalaria pfeifferi</name>
    <name type="common">Bloodfluke planorb</name>
    <name type="synonym">Freshwater snail</name>
    <dbReference type="NCBI Taxonomy" id="112525"/>
    <lineage>
        <taxon>Eukaryota</taxon>
        <taxon>Metazoa</taxon>
        <taxon>Spiralia</taxon>
        <taxon>Lophotrochozoa</taxon>
        <taxon>Mollusca</taxon>
        <taxon>Gastropoda</taxon>
        <taxon>Heterobranchia</taxon>
        <taxon>Euthyneura</taxon>
        <taxon>Panpulmonata</taxon>
        <taxon>Hygrophila</taxon>
        <taxon>Lymnaeoidea</taxon>
        <taxon>Planorbidae</taxon>
        <taxon>Biomphalaria</taxon>
    </lineage>
</organism>
<feature type="region of interest" description="Disordered" evidence="1">
    <location>
        <begin position="663"/>
        <end position="691"/>
    </location>
</feature>
<name>A0AAD8C0K9_BIOPF</name>
<proteinExistence type="predicted"/>
<feature type="region of interest" description="Disordered" evidence="1">
    <location>
        <begin position="434"/>
        <end position="458"/>
    </location>
</feature>
<feature type="compositionally biased region" description="Basic and acidic residues" evidence="1">
    <location>
        <begin position="612"/>
        <end position="623"/>
    </location>
</feature>
<dbReference type="EMBL" id="JASAOG010000022">
    <property type="protein sequence ID" value="KAK0063285.1"/>
    <property type="molecule type" value="Genomic_DNA"/>
</dbReference>
<feature type="compositionally biased region" description="Acidic residues" evidence="1">
    <location>
        <begin position="668"/>
        <end position="691"/>
    </location>
</feature>
<reference evidence="2" key="1">
    <citation type="journal article" date="2023" name="PLoS Negl. Trop. Dis.">
        <title>A genome sequence for Biomphalaria pfeifferi, the major vector snail for the human-infecting parasite Schistosoma mansoni.</title>
        <authorList>
            <person name="Bu L."/>
            <person name="Lu L."/>
            <person name="Laidemitt M.R."/>
            <person name="Zhang S.M."/>
            <person name="Mutuku M."/>
            <person name="Mkoji G."/>
            <person name="Steinauer M."/>
            <person name="Loker E.S."/>
        </authorList>
    </citation>
    <scope>NUCLEOTIDE SEQUENCE</scope>
    <source>
        <strain evidence="2">KasaAsao</strain>
    </source>
</reference>
<evidence type="ECO:0000313" key="3">
    <source>
        <dbReference type="Proteomes" id="UP001233172"/>
    </source>
</evidence>
<feature type="compositionally biased region" description="Polar residues" evidence="1">
    <location>
        <begin position="324"/>
        <end position="335"/>
    </location>
</feature>
<feature type="compositionally biased region" description="Polar residues" evidence="1">
    <location>
        <begin position="159"/>
        <end position="183"/>
    </location>
</feature>
<protein>
    <submittedName>
        <fullName evidence="2">DNA ligase 1</fullName>
    </submittedName>
</protein>
<sequence>MASTSKSVSRGPLTRKNSKEIDPWCLTCGANLRVDGVSYVSLSRHKTADLCDTFTRVLGAEFSESYASVNVCNRCERQLRRLGRYNSIILARNEGRKLRDNLEKNLAKYGQTVVVSGDDFSISPPKPSISSVANTSVLLKRGKSADLTAGRKTFGDLSTRPSSVGSENVSSAADKNVDQNGRSISGFRKPPGHSPSLDFKKKSLIPQYIEEEKRWESKRRNWSKSPSTSEESNLSFEKAKVDQKTLTKNSSLRQDRRPDTVRDDHRGNVQEPLSRIDSVTEEMETSDKAALVVKDSSEQCLQEETNTKKSKLAFGFKPSKNGESKTSPVQSPTSDTGEKKANKLEDGEKHRPGRVNPFTTEAERVRTADSFESALSFEDDVFVKDIIDLDESSGPLKDNLSTGHASVKTIDSEQIRADLMSDLDRHNFRDFSRASSTSIDTSEAEVDPSDYNADNRSSLSEVEERINIKSQFKGVYYNIGSTEDLLQEFESELAADRARVCKLTPVSSIDREEVQEKQQDAAKETEIKKGKMTKYESLDLDIEHNNPFYDDVYTEYNRRVNAKCSALTGSVGSNGIKGINVHSINNLSKFKIESCRHHETIQEVEASSTSEELDHPEGDSVIHKDSTENSLFILTKLETPLKFQKDITETKVKVFEVTAGKTNHENDPLIDDQEENKENEDDKPDLTDLEEPFFEKSHSVEDDLLRKDIQKEKSETEELQDKKVELDQEDGSLDQVQEKSEVTAILQNGVLTDPLQDEPAEDECTKGNTKAIDKEPLEDYQAVSLEGVPITKKSEKSPLISADLKVKGGKDKFKDQEPGLLCCTIL</sequence>
<feature type="compositionally biased region" description="Basic and acidic residues" evidence="1">
    <location>
        <begin position="713"/>
        <end position="726"/>
    </location>
</feature>
<feature type="compositionally biased region" description="Polar residues" evidence="1">
    <location>
        <begin position="223"/>
        <end position="235"/>
    </location>
</feature>
<dbReference type="GO" id="GO:0016874">
    <property type="term" value="F:ligase activity"/>
    <property type="evidence" value="ECO:0007669"/>
    <property type="project" value="UniProtKB-KW"/>
</dbReference>
<feature type="region of interest" description="Disordered" evidence="1">
    <location>
        <begin position="602"/>
        <end position="623"/>
    </location>
</feature>
<feature type="region of interest" description="Disordered" evidence="1">
    <location>
        <begin position="713"/>
        <end position="735"/>
    </location>
</feature>
<feature type="region of interest" description="Disordered" evidence="1">
    <location>
        <begin position="311"/>
        <end position="362"/>
    </location>
</feature>
<gene>
    <name evidence="2" type="ORF">Bpfe_007481</name>
</gene>
<keyword evidence="2" id="KW-0436">Ligase</keyword>
<dbReference type="Proteomes" id="UP001233172">
    <property type="component" value="Unassembled WGS sequence"/>
</dbReference>
<feature type="region of interest" description="Disordered" evidence="1">
    <location>
        <begin position="151"/>
        <end position="203"/>
    </location>
</feature>
<dbReference type="AlphaFoldDB" id="A0AAD8C0K9"/>
<feature type="compositionally biased region" description="Basic and acidic residues" evidence="1">
    <location>
        <begin position="253"/>
        <end position="268"/>
    </location>
</feature>
<feature type="compositionally biased region" description="Basic and acidic residues" evidence="1">
    <location>
        <begin position="336"/>
        <end position="350"/>
    </location>
</feature>